<sequence>MTDDIQFKVNALLQREFQKIIQARNQNKAKTETSVQETTPSKIKQIINDTKQANRIIQQDQHQIAQSVLNEDEQQEHLFRKQDQNRLSKAEQQRTIVLQNKFTQIYKAGLHQMLGQDSLDKSPKELCQIIQQLNIDQQNIFWQFVQSNLSPQCTKLQVKSYYQKSYQQVMYTDSLTEADKQEIRNIISQKLNQLTPQKQMVYLVKNQFKNRNIFPQQIVNYIKNMKYLTKQQNIKQAIQNKEINIFSQPVHNVLSQNNQSLKTYDQIFKPKLIKHTYKINKICMQYIVQFVQKHNNLSVQSTASFLLSSNYFKGKDISKQQLSEIIIQKKLQLQKTINNVKQPRLETQVISNTEQIQSQIFNAGNNTVKKKQLNFKEQSQQLRNYYTILYKQSLNQVLQENFSNKLEPEIYQTITNLDSTQSQQFWNNLVSLVEPQRSVSYLMFYFKQSYQRVQFTQILNKNDRQEIQNTIQSNSTLTQQQIQELLIQQFSNRDICPKDIKKYLSKNYKKFQK</sequence>
<gene>
    <name evidence="2" type="ORF">HINF_LOCUS17310</name>
    <name evidence="1" type="ORF">HINF_LOCUS63974</name>
</gene>
<dbReference type="Proteomes" id="UP001642409">
    <property type="component" value="Unassembled WGS sequence"/>
</dbReference>
<protein>
    <submittedName>
        <fullName evidence="1">Uncharacterized protein</fullName>
    </submittedName>
</protein>
<keyword evidence="3" id="KW-1185">Reference proteome</keyword>
<accession>A0AA86V103</accession>
<name>A0AA86V103_9EUKA</name>
<evidence type="ECO:0000313" key="3">
    <source>
        <dbReference type="Proteomes" id="UP001642409"/>
    </source>
</evidence>
<organism evidence="1">
    <name type="scientific">Hexamita inflata</name>
    <dbReference type="NCBI Taxonomy" id="28002"/>
    <lineage>
        <taxon>Eukaryota</taxon>
        <taxon>Metamonada</taxon>
        <taxon>Diplomonadida</taxon>
        <taxon>Hexamitidae</taxon>
        <taxon>Hexamitinae</taxon>
        <taxon>Hexamita</taxon>
    </lineage>
</organism>
<reference evidence="1" key="1">
    <citation type="submission" date="2023-06" db="EMBL/GenBank/DDBJ databases">
        <authorList>
            <person name="Kurt Z."/>
        </authorList>
    </citation>
    <scope>NUCLEOTIDE SEQUENCE</scope>
</reference>
<proteinExistence type="predicted"/>
<dbReference type="EMBL" id="CAXDID020000043">
    <property type="protein sequence ID" value="CAL6001192.1"/>
    <property type="molecule type" value="Genomic_DNA"/>
</dbReference>
<comment type="caution">
    <text evidence="1">The sequence shown here is derived from an EMBL/GenBank/DDBJ whole genome shotgun (WGS) entry which is preliminary data.</text>
</comment>
<reference evidence="2 3" key="2">
    <citation type="submission" date="2024-07" db="EMBL/GenBank/DDBJ databases">
        <authorList>
            <person name="Akdeniz Z."/>
        </authorList>
    </citation>
    <scope>NUCLEOTIDE SEQUENCE [LARGE SCALE GENOMIC DNA]</scope>
</reference>
<dbReference type="EMBL" id="CATOUU010001173">
    <property type="protein sequence ID" value="CAI9976329.1"/>
    <property type="molecule type" value="Genomic_DNA"/>
</dbReference>
<dbReference type="AlphaFoldDB" id="A0AA86V103"/>
<evidence type="ECO:0000313" key="1">
    <source>
        <dbReference type="EMBL" id="CAI9976329.1"/>
    </source>
</evidence>
<evidence type="ECO:0000313" key="2">
    <source>
        <dbReference type="EMBL" id="CAL6001192.1"/>
    </source>
</evidence>